<dbReference type="SUPFAM" id="SSF101908">
    <property type="entry name" value="Putative isomerase YbhE"/>
    <property type="match status" value="1"/>
</dbReference>
<dbReference type="RefSeq" id="XP_001322701.1">
    <property type="nucleotide sequence ID" value="XM_001322666.1"/>
</dbReference>
<dbReference type="InterPro" id="IPR056168">
    <property type="entry name" value="TPR_IF140/IFT172/WDR19"/>
</dbReference>
<comment type="subcellular location">
    <subcellularLocation>
        <location evidence="1">Cell projection</location>
        <location evidence="1">Cilium</location>
    </subcellularLocation>
</comment>
<dbReference type="GO" id="GO:0035721">
    <property type="term" value="P:intraciliary retrograde transport"/>
    <property type="evidence" value="ECO:0000318"/>
    <property type="project" value="GO_Central"/>
</dbReference>
<feature type="domain" description="IF140 C-terminal TPR" evidence="9">
    <location>
        <begin position="1162"/>
        <end position="1283"/>
    </location>
</feature>
<dbReference type="Proteomes" id="UP000001542">
    <property type="component" value="Unassembled WGS sequence"/>
</dbReference>
<evidence type="ECO:0000256" key="2">
    <source>
        <dbReference type="ARBA" id="ARBA00022574"/>
    </source>
</evidence>
<dbReference type="Gene3D" id="1.25.40.470">
    <property type="match status" value="2"/>
</dbReference>
<dbReference type="SMART" id="SM00320">
    <property type="entry name" value="WD40"/>
    <property type="match status" value="4"/>
</dbReference>
<dbReference type="Pfam" id="PF24760">
    <property type="entry name" value="TPR_IF140_C"/>
    <property type="match status" value="1"/>
</dbReference>
<dbReference type="InParanoid" id="A2EA32"/>
<dbReference type="SMR" id="A2EA32"/>
<dbReference type="Pfam" id="PF24762">
    <property type="entry name" value="TPR_IF140-IFT172"/>
    <property type="match status" value="1"/>
</dbReference>
<dbReference type="KEGG" id="tva:4768413"/>
<dbReference type="STRING" id="5722.A2EA32"/>
<dbReference type="PANTHER" id="PTHR15722">
    <property type="entry name" value="IFT140/172-RELATED"/>
    <property type="match status" value="1"/>
</dbReference>
<dbReference type="OrthoDB" id="10258787at2759"/>
<gene>
    <name evidence="11" type="ORF">TVAG_483890</name>
</gene>
<dbReference type="InterPro" id="IPR015943">
    <property type="entry name" value="WD40/YVTN_repeat-like_dom_sf"/>
</dbReference>
<evidence type="ECO:0000256" key="5">
    <source>
        <dbReference type="ARBA" id="ARBA00023069"/>
    </source>
</evidence>
<dbReference type="Pfam" id="PF23385">
    <property type="entry name" value="Beta-prop_IFT140_2nd"/>
    <property type="match status" value="1"/>
</dbReference>
<feature type="domain" description="IF140/IFT172/WDR19 TPR" evidence="10">
    <location>
        <begin position="655"/>
        <end position="1154"/>
    </location>
</feature>
<evidence type="ECO:0000313" key="11">
    <source>
        <dbReference type="EMBL" id="EAY10478.1"/>
    </source>
</evidence>
<dbReference type="FunFam" id="1.25.40.470:FF:000031">
    <property type="entry name" value="Uncharacterized protein TCIL3000_10_12370"/>
    <property type="match status" value="1"/>
</dbReference>
<dbReference type="VEuPathDB" id="TrichDB:TVAG_483890"/>
<evidence type="ECO:0000256" key="4">
    <source>
        <dbReference type="ARBA" id="ARBA00022803"/>
    </source>
</evidence>
<keyword evidence="6" id="KW-0966">Cell projection</keyword>
<evidence type="ECO:0000313" key="12">
    <source>
        <dbReference type="Proteomes" id="UP000001542"/>
    </source>
</evidence>
<dbReference type="eggNOG" id="KOG3617">
    <property type="taxonomic scope" value="Eukaryota"/>
</dbReference>
<evidence type="ECO:0000259" key="9">
    <source>
        <dbReference type="Pfam" id="PF24760"/>
    </source>
</evidence>
<organism evidence="11 12">
    <name type="scientific">Trichomonas vaginalis (strain ATCC PRA-98 / G3)</name>
    <dbReference type="NCBI Taxonomy" id="412133"/>
    <lineage>
        <taxon>Eukaryota</taxon>
        <taxon>Metamonada</taxon>
        <taxon>Parabasalia</taxon>
        <taxon>Trichomonadida</taxon>
        <taxon>Trichomonadidae</taxon>
        <taxon>Trichomonas</taxon>
    </lineage>
</organism>
<accession>A2EA32</accession>
<dbReference type="FunFam" id="2.130.10.10:FF:003627">
    <property type="entry name" value="Uncharacterized protein"/>
    <property type="match status" value="1"/>
</dbReference>
<dbReference type="VEuPathDB" id="TrichDB:TVAGG3_0980960"/>
<sequence>MAFVGTDISGLPSIKQCSWSHFQNIIAVIPSDGSVHFYSDNGNESSFPAISRNAQATAIEWCPNCDVLAIGWNDGFVTVWNNGKVQNSSQSLKASINLLSWHSTIPIFLSAAENGNVIAWDGSSAPRQIYMAKGKNPFAKAAWIHKEMLYAFLADIDGHLFGFENNTSGNLVEICDCPVPIHSLTIMPAANKLLIISGENILSQYSLPPSISKQSQVKLNVGDVPTLIKLKPDTICYAIGNTINISNVNSDDTQILRTPNEENVTSLYFDAIDAVLYATTALGHIISFRCTMKGINMKAGWAAPVIKDLGSKVESALWSQSCTSFVATANGRRPLIFRHVLTRTLSNKEVTVWMSDPKTLVSGNGRSIKSNQVIESISSSGSHVLVSTATQNSIYAVRNSELTPFRDNITTNTPFTTIYNESTYEVTGQSLLIRNLQGVVKQTISLGTTAKVTHFVANGAYLCIVTDDLCIFLFKTLRRQPDLQFSTMFWADYDTFRIRDVSVSCGGFCISLTIDIFEDDTWKPAPDLYLHSPQFDKTVSIPFDGKVPKEHSWDNEDPRLLCVQVVPYSNTFESKLTGSQVFPLFVADSLEVFRQTPLTVDDSRHLCGVDLPNVLMTDYSSAPGYSVLPQFEGLDNVDEESKKALMELNFHLATGDIDAAFNAIRGINNKRTWRSLAQTCAQMRRIDLADLCFGKMEDGGSAILLHQARTKGESDVDAMVVVDTQLGIYNEAKDVAKANRRFDLLAKVSQSQGDFPEALKIATTSDRIHKRSIAYQYARSLEIHGEMDEAVKKYEKSGTLGDELPRLAVQSDDFKLIFNYVEERNVSDVPKQILLWLARFFEAHNQVELSLRYYEYAGASTEYVRLLCINGQWEEASKYVKKSRQRSVICQYARLLMRKVDYLTEKNEMEQANKLKHEVIEQFRRARQFGQAMAYALDKEMVDDILSLSFSAPQTTVCKAAQWFESQKEIKNAILLYSRAGRLNRALTLCFKNKQYDALDEISDSLTAKTDSSVLIRCGKYFVESERWSRAAQCYALAQQFDIVIELCNQHNIKISQNVIQQLSENASSDEEVLKRFAALCEQQRDFTTASKLYLKLKDYLASIKVLIRAGDTQKVVKFAKTFRRREGYILAANYLQTLSTHDNPQVFETIVDFYNRAGAPDKLARFYESAAQVEIDEYQNYSKGLELIQKSIEVLDVTEGMKNKETIMKSLVMKTKLISLYIQATQLVQTDSKKAIAICVELLRTKEIETCLRSDDVYILMVQCYVAQGNFKNAYKILEDLRGSGTDITWFLDINEIDKIYNAAGQKYDGPRGDQHGNDYDDIDDADIDDIGA</sequence>
<dbReference type="InterPro" id="IPR036322">
    <property type="entry name" value="WD40_repeat_dom_sf"/>
</dbReference>
<feature type="domain" description="IFT140 first beta-propeller" evidence="7">
    <location>
        <begin position="15"/>
        <end position="121"/>
    </location>
</feature>
<evidence type="ECO:0000256" key="3">
    <source>
        <dbReference type="ARBA" id="ARBA00022737"/>
    </source>
</evidence>
<evidence type="ECO:0000256" key="6">
    <source>
        <dbReference type="ARBA" id="ARBA00023273"/>
    </source>
</evidence>
<dbReference type="Pfam" id="PF23383">
    <property type="entry name" value="Beta-prop_IFT140_1st"/>
    <property type="match status" value="1"/>
</dbReference>
<dbReference type="SUPFAM" id="SSF50978">
    <property type="entry name" value="WD40 repeat-like"/>
    <property type="match status" value="1"/>
</dbReference>
<evidence type="ECO:0000259" key="7">
    <source>
        <dbReference type="Pfam" id="PF23383"/>
    </source>
</evidence>
<keyword evidence="4" id="KW-0802">TPR repeat</keyword>
<dbReference type="InterPro" id="IPR001680">
    <property type="entry name" value="WD40_rpt"/>
</dbReference>
<proteinExistence type="predicted"/>
<keyword evidence="3" id="KW-0677">Repeat</keyword>
<dbReference type="GO" id="GO:0030991">
    <property type="term" value="C:intraciliary transport particle A"/>
    <property type="evidence" value="ECO:0000318"/>
    <property type="project" value="GO_Central"/>
</dbReference>
<keyword evidence="12" id="KW-1185">Reference proteome</keyword>
<dbReference type="InterPro" id="IPR056154">
    <property type="entry name" value="Beta-prop_IFT140_1st"/>
</dbReference>
<evidence type="ECO:0000259" key="10">
    <source>
        <dbReference type="Pfam" id="PF24762"/>
    </source>
</evidence>
<name>A2EA32_TRIV3</name>
<feature type="domain" description="IFT140 second beta-propeller" evidence="8">
    <location>
        <begin position="366"/>
        <end position="540"/>
    </location>
</feature>
<dbReference type="OMA" id="YAQFMES"/>
<dbReference type="GO" id="GO:0036064">
    <property type="term" value="C:ciliary basal body"/>
    <property type="evidence" value="ECO:0000318"/>
    <property type="project" value="GO_Central"/>
</dbReference>
<keyword evidence="2" id="KW-0853">WD repeat</keyword>
<dbReference type="GO" id="GO:0005930">
    <property type="term" value="C:axoneme"/>
    <property type="evidence" value="ECO:0000318"/>
    <property type="project" value="GO_Central"/>
</dbReference>
<reference evidence="11" key="2">
    <citation type="journal article" date="2007" name="Science">
        <title>Draft genome sequence of the sexually transmitted pathogen Trichomonas vaginalis.</title>
        <authorList>
            <person name="Carlton J.M."/>
            <person name="Hirt R.P."/>
            <person name="Silva J.C."/>
            <person name="Delcher A.L."/>
            <person name="Schatz M."/>
            <person name="Zhao Q."/>
            <person name="Wortman J.R."/>
            <person name="Bidwell S.L."/>
            <person name="Alsmark U.C.M."/>
            <person name="Besteiro S."/>
            <person name="Sicheritz-Ponten T."/>
            <person name="Noel C.J."/>
            <person name="Dacks J.B."/>
            <person name="Foster P.G."/>
            <person name="Simillion C."/>
            <person name="Van de Peer Y."/>
            <person name="Miranda-Saavedra D."/>
            <person name="Barton G.J."/>
            <person name="Westrop G.D."/>
            <person name="Mueller S."/>
            <person name="Dessi D."/>
            <person name="Fiori P.L."/>
            <person name="Ren Q."/>
            <person name="Paulsen I."/>
            <person name="Zhang H."/>
            <person name="Bastida-Corcuera F.D."/>
            <person name="Simoes-Barbosa A."/>
            <person name="Brown M.T."/>
            <person name="Hayes R.D."/>
            <person name="Mukherjee M."/>
            <person name="Okumura C.Y."/>
            <person name="Schneider R."/>
            <person name="Smith A.J."/>
            <person name="Vanacova S."/>
            <person name="Villalvazo M."/>
            <person name="Haas B.J."/>
            <person name="Pertea M."/>
            <person name="Feldblyum T.V."/>
            <person name="Utterback T.R."/>
            <person name="Shu C.L."/>
            <person name="Osoegawa K."/>
            <person name="de Jong P.J."/>
            <person name="Hrdy I."/>
            <person name="Horvathova L."/>
            <person name="Zubacova Z."/>
            <person name="Dolezal P."/>
            <person name="Malik S.B."/>
            <person name="Logsdon J.M. Jr."/>
            <person name="Henze K."/>
            <person name="Gupta A."/>
            <person name="Wang C.C."/>
            <person name="Dunne R.L."/>
            <person name="Upcroft J.A."/>
            <person name="Upcroft P."/>
            <person name="White O."/>
            <person name="Salzberg S.L."/>
            <person name="Tang P."/>
            <person name="Chiu C.-H."/>
            <person name="Lee Y.-S."/>
            <person name="Embley T.M."/>
            <person name="Coombs G.H."/>
            <person name="Mottram J.C."/>
            <person name="Tachezy J."/>
            <person name="Fraser-Liggett C.M."/>
            <person name="Johnson P.J."/>
        </authorList>
    </citation>
    <scope>NUCLEOTIDE SEQUENCE [LARGE SCALE GENOMIC DNA]</scope>
    <source>
        <strain evidence="11">G3</strain>
    </source>
</reference>
<keyword evidence="5" id="KW-0969">Cilium</keyword>
<dbReference type="InterPro" id="IPR056155">
    <property type="entry name" value="Beta-prop_IFT140_2nd"/>
</dbReference>
<dbReference type="InterPro" id="IPR056156">
    <property type="entry name" value="TPR_IF140_C"/>
</dbReference>
<dbReference type="PANTHER" id="PTHR15722:SF7">
    <property type="entry name" value="INTRAFLAGELLAR TRANSPORT PROTEIN 140 HOMOLOG"/>
    <property type="match status" value="1"/>
</dbReference>
<evidence type="ECO:0000259" key="8">
    <source>
        <dbReference type="Pfam" id="PF23385"/>
    </source>
</evidence>
<dbReference type="Gene3D" id="2.130.10.10">
    <property type="entry name" value="YVTN repeat-like/Quinoprotein amine dehydrogenase"/>
    <property type="match status" value="1"/>
</dbReference>
<reference evidence="11" key="1">
    <citation type="submission" date="2006-10" db="EMBL/GenBank/DDBJ databases">
        <authorList>
            <person name="Amadeo P."/>
            <person name="Zhao Q."/>
            <person name="Wortman J."/>
            <person name="Fraser-Liggett C."/>
            <person name="Carlton J."/>
        </authorList>
    </citation>
    <scope>NUCLEOTIDE SEQUENCE</scope>
    <source>
        <strain evidence="11">G3</strain>
    </source>
</reference>
<protein>
    <submittedName>
        <fullName evidence="11">Uncharacterized protein</fullName>
    </submittedName>
</protein>
<dbReference type="EMBL" id="DS113337">
    <property type="protein sequence ID" value="EAY10478.1"/>
    <property type="molecule type" value="Genomic_DNA"/>
</dbReference>
<evidence type="ECO:0000256" key="1">
    <source>
        <dbReference type="ARBA" id="ARBA00004138"/>
    </source>
</evidence>